<dbReference type="SUPFAM" id="SSF89796">
    <property type="entry name" value="CoA-transferase family III (CaiB/BaiF)"/>
    <property type="match status" value="1"/>
</dbReference>
<dbReference type="Gene3D" id="3.30.1540.10">
    <property type="entry name" value="formyl-coa transferase, domain 3"/>
    <property type="match status" value="1"/>
</dbReference>
<dbReference type="InterPro" id="IPR003673">
    <property type="entry name" value="CoA-Trfase_fam_III"/>
</dbReference>
<dbReference type="PANTHER" id="PTHR48207:SF4">
    <property type="entry name" value="BLL6097 PROTEIN"/>
    <property type="match status" value="1"/>
</dbReference>
<dbReference type="Pfam" id="PF02515">
    <property type="entry name" value="CoA_transf_3"/>
    <property type="match status" value="1"/>
</dbReference>
<sequence length="379" mass="42150">MKPLQDILVLDLSQYLSGPSCTLKLADLGARVIKIERPITGDAGRELYLSNVDMNGESSLFRVINRNKESYCADLKNYSEKKKILKLIVKADVLVHNFRPGVIKRLGLDYDAVKVLNPSIIYGEISGYGKEGPWKKKPGLDLFVQAISGATFLNGNANKGPVPFGLAIADMIAGGHLAQGILAGLVQKGISGKGCKVSVNLLESMLDLQFETITSYYHDGGQPIQRTIQNNGHAYLGAPYGIYQTENGYITLALVSIPKLGELLQCFDLLVYQEKSTWYDQRDIIKQTLADHLKTETTEYWLSILEPADVWCADVMDWDNLLKHDGFKVLQMLQTVTMSDGYKYQTTRCPIKIDGRLMTSEKGSPILGEDTDKIEEEFL</sequence>
<dbReference type="AlphaFoldDB" id="A0A1S1YZT4"/>
<dbReference type="Proteomes" id="UP000179797">
    <property type="component" value="Unassembled WGS sequence"/>
</dbReference>
<gene>
    <name evidence="2" type="ORF">NH26_09200</name>
</gene>
<protein>
    <submittedName>
        <fullName evidence="2">CoA transferase</fullName>
    </submittedName>
</protein>
<dbReference type="InterPro" id="IPR023606">
    <property type="entry name" value="CoA-Trfase_III_dom_1_sf"/>
</dbReference>
<dbReference type="Gene3D" id="3.40.50.10540">
    <property type="entry name" value="Crotonobetainyl-coa:carnitine coa-transferase, domain 1"/>
    <property type="match status" value="1"/>
</dbReference>
<dbReference type="STRING" id="915059.NH26_09200"/>
<keyword evidence="3" id="KW-1185">Reference proteome</keyword>
<reference evidence="2 3" key="1">
    <citation type="journal article" date="2012" name="Int. J. Syst. Evol. Microbiol.">
        <title>Flammeovirga pacifica sp. nov., isolated from deep-sea sediment.</title>
        <authorList>
            <person name="Xu H."/>
            <person name="Fu Y."/>
            <person name="Yang N."/>
            <person name="Ding Z."/>
            <person name="Lai Q."/>
            <person name="Zeng R."/>
        </authorList>
    </citation>
    <scope>NUCLEOTIDE SEQUENCE [LARGE SCALE GENOMIC DNA]</scope>
    <source>
        <strain evidence="3">DSM 24597 / LMG 26175 / WPAGA1</strain>
    </source>
</reference>
<dbReference type="RefSeq" id="WP_044221505.1">
    <property type="nucleotide sequence ID" value="NZ_JRYR02000001.1"/>
</dbReference>
<evidence type="ECO:0000256" key="1">
    <source>
        <dbReference type="ARBA" id="ARBA00022679"/>
    </source>
</evidence>
<comment type="caution">
    <text evidence="2">The sequence shown here is derived from an EMBL/GenBank/DDBJ whole genome shotgun (WGS) entry which is preliminary data.</text>
</comment>
<dbReference type="PANTHER" id="PTHR48207">
    <property type="entry name" value="SUCCINATE--HYDROXYMETHYLGLUTARATE COA-TRANSFERASE"/>
    <property type="match status" value="1"/>
</dbReference>
<dbReference type="GO" id="GO:0008410">
    <property type="term" value="F:CoA-transferase activity"/>
    <property type="evidence" value="ECO:0007669"/>
    <property type="project" value="TreeGrafter"/>
</dbReference>
<evidence type="ECO:0000313" key="3">
    <source>
        <dbReference type="Proteomes" id="UP000179797"/>
    </source>
</evidence>
<evidence type="ECO:0000313" key="2">
    <source>
        <dbReference type="EMBL" id="OHX66518.1"/>
    </source>
</evidence>
<proteinExistence type="predicted"/>
<dbReference type="InterPro" id="IPR050483">
    <property type="entry name" value="CoA-transferase_III_domain"/>
</dbReference>
<name>A0A1S1YZT4_FLAPC</name>
<dbReference type="InterPro" id="IPR044855">
    <property type="entry name" value="CoA-Trfase_III_dom3_sf"/>
</dbReference>
<organism evidence="2 3">
    <name type="scientific">Flammeovirga pacifica</name>
    <dbReference type="NCBI Taxonomy" id="915059"/>
    <lineage>
        <taxon>Bacteria</taxon>
        <taxon>Pseudomonadati</taxon>
        <taxon>Bacteroidota</taxon>
        <taxon>Cytophagia</taxon>
        <taxon>Cytophagales</taxon>
        <taxon>Flammeovirgaceae</taxon>
        <taxon>Flammeovirga</taxon>
    </lineage>
</organism>
<dbReference type="OrthoDB" id="9797653at2"/>
<keyword evidence="1 2" id="KW-0808">Transferase</keyword>
<dbReference type="EMBL" id="JRYR02000001">
    <property type="protein sequence ID" value="OHX66518.1"/>
    <property type="molecule type" value="Genomic_DNA"/>
</dbReference>
<accession>A0A1S1YZT4</accession>